<organism evidence="1 2">
    <name type="scientific">Candidatus Woykebacteria bacterium RIFCSPHIGHO2_02_FULL_43_16b</name>
    <dbReference type="NCBI Taxonomy" id="1802601"/>
    <lineage>
        <taxon>Bacteria</taxon>
        <taxon>Candidatus Woykeibacteriota</taxon>
    </lineage>
</organism>
<proteinExistence type="predicted"/>
<gene>
    <name evidence="1" type="ORF">A3J50_03840</name>
</gene>
<evidence type="ECO:0000313" key="2">
    <source>
        <dbReference type="Proteomes" id="UP000177821"/>
    </source>
</evidence>
<accession>A0A1G1WMT0</accession>
<protein>
    <submittedName>
        <fullName evidence="1">Uncharacterized protein</fullName>
    </submittedName>
</protein>
<sequence length="467" mass="52895">MSFKIAYLSIILLTITLTLISLLVSFGKTPSQSPTTQITEEHSLATQGSKPNLNPTLPPQSKEINFFYEKIPMSKFHSPDATWWGYNQTKIARFGDYVFMYVINNQDNDNKTLSSLQIYKKYKDNAWEKGASFPTSRPGNILLDSNGGLHTFVFEPTDVATNDSIGSLKHYYFPNAKSGDITNYQTEVVIEGDGSNETVNIRVGAAISRDDVMTLGFGLTTFNPLYQGHSEHLYFKKPTDSSWNHLIAGENLGHDFFYPFVLSSGTSFYLLPVQDDFAGLGNPNIYQKIMLLEYVNNTWRKEIITDLTAHQLASTRPRLLEQSELFEDQKGKLHIIYKEFLDPSSPYPVSSFKHLVRDGERWKTDLVDTDGKNIQWVRLIDIGVRLYYLISTPNSLFLKSLGSGKIMELDLPNQVQSIYPYLSSPKTGTKDSEPYIDILAITADKNEYSSSASFYLRIPKSEFSKLD</sequence>
<dbReference type="AlphaFoldDB" id="A0A1G1WMT0"/>
<name>A0A1G1WMT0_9BACT</name>
<reference evidence="1 2" key="1">
    <citation type="journal article" date="2016" name="Nat. Commun.">
        <title>Thousands of microbial genomes shed light on interconnected biogeochemical processes in an aquifer system.</title>
        <authorList>
            <person name="Anantharaman K."/>
            <person name="Brown C.T."/>
            <person name="Hug L.A."/>
            <person name="Sharon I."/>
            <person name="Castelle C.J."/>
            <person name="Probst A.J."/>
            <person name="Thomas B.C."/>
            <person name="Singh A."/>
            <person name="Wilkins M.J."/>
            <person name="Karaoz U."/>
            <person name="Brodie E.L."/>
            <person name="Williams K.H."/>
            <person name="Hubbard S.S."/>
            <person name="Banfield J.F."/>
        </authorList>
    </citation>
    <scope>NUCLEOTIDE SEQUENCE [LARGE SCALE GENOMIC DNA]</scope>
</reference>
<dbReference type="Proteomes" id="UP000177821">
    <property type="component" value="Unassembled WGS sequence"/>
</dbReference>
<dbReference type="EMBL" id="MHCX01000037">
    <property type="protein sequence ID" value="OGY28993.1"/>
    <property type="molecule type" value="Genomic_DNA"/>
</dbReference>
<evidence type="ECO:0000313" key="1">
    <source>
        <dbReference type="EMBL" id="OGY28993.1"/>
    </source>
</evidence>
<comment type="caution">
    <text evidence="1">The sequence shown here is derived from an EMBL/GenBank/DDBJ whole genome shotgun (WGS) entry which is preliminary data.</text>
</comment>